<evidence type="ECO:0000256" key="1">
    <source>
        <dbReference type="ARBA" id="ARBA00004370"/>
    </source>
</evidence>
<gene>
    <name evidence="7" type="ORF">AALO_G00095890</name>
</gene>
<evidence type="ECO:0000256" key="3">
    <source>
        <dbReference type="ARBA" id="ARBA00023136"/>
    </source>
</evidence>
<dbReference type="GO" id="GO:0004888">
    <property type="term" value="F:transmembrane signaling receptor activity"/>
    <property type="evidence" value="ECO:0007669"/>
    <property type="project" value="TreeGrafter"/>
</dbReference>
<keyword evidence="3 5" id="KW-0472">Membrane</keyword>
<dbReference type="AlphaFoldDB" id="A0AAV6GSJ5"/>
<dbReference type="SUPFAM" id="SSF48726">
    <property type="entry name" value="Immunoglobulin"/>
    <property type="match status" value="1"/>
</dbReference>
<keyword evidence="8" id="KW-1185">Reference proteome</keyword>
<protein>
    <recommendedName>
        <fullName evidence="6">Immunoglobulin V-set domain-containing protein</fullName>
    </recommendedName>
</protein>
<dbReference type="InterPro" id="IPR013106">
    <property type="entry name" value="Ig_V-set"/>
</dbReference>
<evidence type="ECO:0000313" key="8">
    <source>
        <dbReference type="Proteomes" id="UP000823561"/>
    </source>
</evidence>
<dbReference type="Proteomes" id="UP000823561">
    <property type="component" value="Chromosome 7"/>
</dbReference>
<dbReference type="Pfam" id="PF07686">
    <property type="entry name" value="V-set"/>
    <property type="match status" value="1"/>
</dbReference>
<name>A0AAV6GSJ5_9TELE</name>
<keyword evidence="5" id="KW-1133">Transmembrane helix</keyword>
<keyword evidence="2 5" id="KW-0812">Transmembrane</keyword>
<dbReference type="PANTHER" id="PTHR11860:SF118">
    <property type="entry name" value="CMRF35-LIKE MOLECULE 3-RELATED"/>
    <property type="match status" value="1"/>
</dbReference>
<dbReference type="EMBL" id="JADWDJ010000007">
    <property type="protein sequence ID" value="KAG5278163.1"/>
    <property type="molecule type" value="Genomic_DNA"/>
</dbReference>
<reference evidence="7" key="1">
    <citation type="submission" date="2020-10" db="EMBL/GenBank/DDBJ databases">
        <title>Chromosome-scale genome assembly of the Allis shad, Alosa alosa.</title>
        <authorList>
            <person name="Margot Z."/>
            <person name="Christophe K."/>
            <person name="Cabau C."/>
            <person name="Louis A."/>
            <person name="Berthelot C."/>
            <person name="Parey E."/>
            <person name="Roest Crollius H."/>
            <person name="Montfort J."/>
            <person name="Robinson-Rechavi M."/>
            <person name="Bucao C."/>
            <person name="Bouchez O."/>
            <person name="Gislard M."/>
            <person name="Lluch J."/>
            <person name="Milhes M."/>
            <person name="Lampietro C."/>
            <person name="Lopez Roques C."/>
            <person name="Donnadieu C."/>
            <person name="Braasch I."/>
            <person name="Desvignes T."/>
            <person name="Postlethwait J."/>
            <person name="Bobe J."/>
            <person name="Guiguen Y."/>
        </authorList>
    </citation>
    <scope>NUCLEOTIDE SEQUENCE</scope>
    <source>
        <strain evidence="7">M-15738</strain>
        <tissue evidence="7">Blood</tissue>
    </source>
</reference>
<feature type="region of interest" description="Disordered" evidence="4">
    <location>
        <begin position="237"/>
        <end position="259"/>
    </location>
</feature>
<dbReference type="InterPro" id="IPR013783">
    <property type="entry name" value="Ig-like_fold"/>
</dbReference>
<dbReference type="InterPro" id="IPR036179">
    <property type="entry name" value="Ig-like_dom_sf"/>
</dbReference>
<dbReference type="Gene3D" id="2.60.40.10">
    <property type="entry name" value="Immunoglobulins"/>
    <property type="match status" value="2"/>
</dbReference>
<feature type="domain" description="Immunoglobulin V-set" evidence="6">
    <location>
        <begin position="142"/>
        <end position="233"/>
    </location>
</feature>
<sequence>MTDIGVVVIDPVSDSDTGEYWCIWQSNENMVTTAKMQFWAIPLTGYIGGEVEMKLVYGFGYENKGKCVQKLGHPTPLIYTQNGQPRANNAEKCFLYDNTRTKELTLTIRGLGAEDSGKYMFGIFDFRFFPEWPLEVKALINVSNYEGRNIKIPCKSQTTKSMAYRKHVCRGSDPGECLVQGALNDRFSLEDNVAEKVFIVSIYNLRAEDSGIYWCVEFTDRGPEFTSAIQLTVKKFSPQTDSGSDSPQTDSPQTPSGSDTNSAIWVLVPVVVLLLLGIGLLVVVKYKKKKSEQPPNLPGNQMSTDTARTRKETVDYENDVVHARRKTRANPPTPPNSDPEYQNSDTSAVPLYLAVIPTSTESAPTNQTLDNKTGRQSVATSQTLNVNPCQKVFVCHTPHLSTSLNIPTYQQLNPNTNQGDSGYMSL</sequence>
<evidence type="ECO:0000313" key="7">
    <source>
        <dbReference type="EMBL" id="KAG5278163.1"/>
    </source>
</evidence>
<dbReference type="InterPro" id="IPR050671">
    <property type="entry name" value="CD300_family_receptors"/>
</dbReference>
<organism evidence="7 8">
    <name type="scientific">Alosa alosa</name>
    <name type="common">allis shad</name>
    <dbReference type="NCBI Taxonomy" id="278164"/>
    <lineage>
        <taxon>Eukaryota</taxon>
        <taxon>Metazoa</taxon>
        <taxon>Chordata</taxon>
        <taxon>Craniata</taxon>
        <taxon>Vertebrata</taxon>
        <taxon>Euteleostomi</taxon>
        <taxon>Actinopterygii</taxon>
        <taxon>Neopterygii</taxon>
        <taxon>Teleostei</taxon>
        <taxon>Clupei</taxon>
        <taxon>Clupeiformes</taxon>
        <taxon>Clupeoidei</taxon>
        <taxon>Clupeidae</taxon>
        <taxon>Alosa</taxon>
    </lineage>
</organism>
<evidence type="ECO:0000256" key="2">
    <source>
        <dbReference type="ARBA" id="ARBA00022692"/>
    </source>
</evidence>
<evidence type="ECO:0000256" key="5">
    <source>
        <dbReference type="SAM" id="Phobius"/>
    </source>
</evidence>
<feature type="compositionally biased region" description="Basic and acidic residues" evidence="4">
    <location>
        <begin position="307"/>
        <end position="322"/>
    </location>
</feature>
<accession>A0AAV6GSJ5</accession>
<feature type="transmembrane region" description="Helical" evidence="5">
    <location>
        <begin position="263"/>
        <end position="284"/>
    </location>
</feature>
<evidence type="ECO:0000259" key="6">
    <source>
        <dbReference type="Pfam" id="PF07686"/>
    </source>
</evidence>
<dbReference type="GO" id="GO:0005886">
    <property type="term" value="C:plasma membrane"/>
    <property type="evidence" value="ECO:0007669"/>
    <property type="project" value="TreeGrafter"/>
</dbReference>
<comment type="subcellular location">
    <subcellularLocation>
        <location evidence="1">Membrane</location>
    </subcellularLocation>
</comment>
<evidence type="ECO:0000256" key="4">
    <source>
        <dbReference type="SAM" id="MobiDB-lite"/>
    </source>
</evidence>
<comment type="caution">
    <text evidence="7">The sequence shown here is derived from an EMBL/GenBank/DDBJ whole genome shotgun (WGS) entry which is preliminary data.</text>
</comment>
<dbReference type="PANTHER" id="PTHR11860">
    <property type="entry name" value="POLYMERIC-IMMUNOGLOBULIN RECEPTOR"/>
    <property type="match status" value="1"/>
</dbReference>
<proteinExistence type="predicted"/>
<feature type="region of interest" description="Disordered" evidence="4">
    <location>
        <begin position="291"/>
        <end position="343"/>
    </location>
</feature>